<feature type="non-terminal residue" evidence="1">
    <location>
        <position position="119"/>
    </location>
</feature>
<name>A0A034WXB8_BACDO</name>
<feature type="non-terminal residue" evidence="1">
    <location>
        <position position="1"/>
    </location>
</feature>
<proteinExistence type="predicted"/>
<evidence type="ECO:0000313" key="1">
    <source>
        <dbReference type="EMBL" id="JAC58855.1"/>
    </source>
</evidence>
<accession>A0A034WXB8</accession>
<reference evidence="1" key="1">
    <citation type="journal article" date="2014" name="BMC Genomics">
        <title>Characterizing the developmental transcriptome of the oriental fruit fly, Bactrocera dorsalis (Diptera: Tephritidae) through comparative genomic analysis with Drosophila melanogaster utilizing modENCODE datasets.</title>
        <authorList>
            <person name="Geib S.M."/>
            <person name="Calla B."/>
            <person name="Hall B."/>
            <person name="Hou S."/>
            <person name="Manoukis N.C."/>
        </authorList>
    </citation>
    <scope>NUCLEOTIDE SEQUENCE</scope>
    <source>
        <strain evidence="1">Punador</strain>
    </source>
</reference>
<organism evidence="1">
    <name type="scientific">Bactrocera dorsalis</name>
    <name type="common">Oriental fruit fly</name>
    <name type="synonym">Dacus dorsalis</name>
    <dbReference type="NCBI Taxonomy" id="27457"/>
    <lineage>
        <taxon>Eukaryota</taxon>
        <taxon>Metazoa</taxon>
        <taxon>Ecdysozoa</taxon>
        <taxon>Arthropoda</taxon>
        <taxon>Hexapoda</taxon>
        <taxon>Insecta</taxon>
        <taxon>Pterygota</taxon>
        <taxon>Neoptera</taxon>
        <taxon>Endopterygota</taxon>
        <taxon>Diptera</taxon>
        <taxon>Brachycera</taxon>
        <taxon>Muscomorpha</taxon>
        <taxon>Tephritoidea</taxon>
        <taxon>Tephritidae</taxon>
        <taxon>Bactrocera</taxon>
        <taxon>Bactrocera</taxon>
    </lineage>
</organism>
<dbReference type="EMBL" id="GAKP01000097">
    <property type="protein sequence ID" value="JAC58855.1"/>
    <property type="molecule type" value="Transcribed_RNA"/>
</dbReference>
<sequence length="119" mass="13370">FGGERSWLLARTTQCGNLCSLVTRLVGGKQCCGVALLIASERYYFEISAILQVFRRQNATVDCLKQKTFCASGNEKSTYILTYLPTSTPCSPIILAARSELMLKVMLKYFYYVMKVCVL</sequence>
<protein>
    <submittedName>
        <fullName evidence="1">Uncharacterized protein</fullName>
    </submittedName>
</protein>
<dbReference type="AlphaFoldDB" id="A0A034WXB8"/>